<evidence type="ECO:0000313" key="3">
    <source>
        <dbReference type="EMBL" id="GES91834.1"/>
    </source>
</evidence>
<comment type="caution">
    <text evidence="3">The sequence shown here is derived from an EMBL/GenBank/DDBJ whole genome shotgun (WGS) entry which is preliminary data.</text>
</comment>
<keyword evidence="1" id="KW-0175">Coiled coil</keyword>
<organism evidence="3 4">
    <name type="scientific">Rhizophagus clarus</name>
    <dbReference type="NCBI Taxonomy" id="94130"/>
    <lineage>
        <taxon>Eukaryota</taxon>
        <taxon>Fungi</taxon>
        <taxon>Fungi incertae sedis</taxon>
        <taxon>Mucoromycota</taxon>
        <taxon>Glomeromycotina</taxon>
        <taxon>Glomeromycetes</taxon>
        <taxon>Glomerales</taxon>
        <taxon>Glomeraceae</taxon>
        <taxon>Rhizophagus</taxon>
    </lineage>
</organism>
<evidence type="ECO:0000259" key="2">
    <source>
        <dbReference type="PROSITE" id="PS50144"/>
    </source>
</evidence>
<dbReference type="PANTHER" id="PTHR46236">
    <property type="entry name" value="TRAF-LIKE SUPERFAMILY PROTEIN"/>
    <property type="match status" value="1"/>
</dbReference>
<accession>A0A8H3QWH1</accession>
<gene>
    <name evidence="3" type="ORF">RCL2_001863400</name>
</gene>
<dbReference type="InterPro" id="IPR050804">
    <property type="entry name" value="MCC"/>
</dbReference>
<dbReference type="Pfam" id="PF22486">
    <property type="entry name" value="MATH_2"/>
    <property type="match status" value="1"/>
</dbReference>
<dbReference type="Pfam" id="PF00443">
    <property type="entry name" value="UCH"/>
    <property type="match status" value="1"/>
</dbReference>
<proteinExistence type="predicted"/>
<dbReference type="GO" id="GO:0004843">
    <property type="term" value="F:cysteine-type deubiquitinase activity"/>
    <property type="evidence" value="ECO:0007669"/>
    <property type="project" value="InterPro"/>
</dbReference>
<evidence type="ECO:0000256" key="1">
    <source>
        <dbReference type="ARBA" id="ARBA00023054"/>
    </source>
</evidence>
<name>A0A8H3QWH1_9GLOM</name>
<feature type="domain" description="MATH" evidence="2">
    <location>
        <begin position="1"/>
        <end position="125"/>
    </location>
</feature>
<dbReference type="Gene3D" id="2.60.210.10">
    <property type="entry name" value="Apoptosis, Tumor Necrosis Factor Receptor Associated Protein 2, Chain A"/>
    <property type="match status" value="1"/>
</dbReference>
<evidence type="ECO:0000313" key="4">
    <source>
        <dbReference type="Proteomes" id="UP000615446"/>
    </source>
</evidence>
<reference evidence="3" key="1">
    <citation type="submission" date="2019-10" db="EMBL/GenBank/DDBJ databases">
        <title>Conservation and host-specific expression of non-tandemly repeated heterogenous ribosome RNA gene in arbuscular mycorrhizal fungi.</title>
        <authorList>
            <person name="Maeda T."/>
            <person name="Kobayashi Y."/>
            <person name="Nakagawa T."/>
            <person name="Ezawa T."/>
            <person name="Yamaguchi K."/>
            <person name="Bino T."/>
            <person name="Nishimoto Y."/>
            <person name="Shigenobu S."/>
            <person name="Kawaguchi M."/>
        </authorList>
    </citation>
    <scope>NUCLEOTIDE SEQUENCE</scope>
    <source>
        <strain evidence="3">HR1</strain>
    </source>
</reference>
<dbReference type="OrthoDB" id="289038at2759"/>
<dbReference type="Proteomes" id="UP000615446">
    <property type="component" value="Unassembled WGS sequence"/>
</dbReference>
<dbReference type="SUPFAM" id="SSF54001">
    <property type="entry name" value="Cysteine proteinases"/>
    <property type="match status" value="1"/>
</dbReference>
<dbReference type="InterPro" id="IPR038765">
    <property type="entry name" value="Papain-like_cys_pep_sf"/>
</dbReference>
<protein>
    <submittedName>
        <fullName evidence="3">Cysteine proteinase</fullName>
    </submittedName>
</protein>
<dbReference type="GO" id="GO:0016579">
    <property type="term" value="P:protein deubiquitination"/>
    <property type="evidence" value="ECO:0007669"/>
    <property type="project" value="InterPro"/>
</dbReference>
<dbReference type="SUPFAM" id="SSF49599">
    <property type="entry name" value="TRAF domain-like"/>
    <property type="match status" value="1"/>
</dbReference>
<sequence length="306" mass="35762">MAITNWQNLEKIVMGPEFEAGGWKWRILLFPSSNNNQDTISIYLDFVDPEGAPVGWHSCVQFALVLWNPEVPAQFIYQCAHHRFTAEKPNWGFTQYYNLNELFTHCENQTQALIENGSTNITAFVQVLKDPTGFLCYELKKETGYVGLVNKDARSYMNSLLQLLYCLTYFRDLQNTHRRMLQDILKVKMKNTRVDGEITRLFVGKVKKYVKCISVNYKYCNVEDYYDIQLNIKGCKTLRDSFKNFVQEVTLEGNNKYQTEGYGLQDAKIGVIFESFPPVLHLQLKIFEYNMQKDAIVKVIFYNFEQ</sequence>
<dbReference type="InterPro" id="IPR001394">
    <property type="entry name" value="Peptidase_C19_UCH"/>
</dbReference>
<dbReference type="InterPro" id="IPR002083">
    <property type="entry name" value="MATH/TRAF_dom"/>
</dbReference>
<dbReference type="PROSITE" id="PS50144">
    <property type="entry name" value="MATH"/>
    <property type="match status" value="1"/>
</dbReference>
<dbReference type="EMBL" id="BLAL01000206">
    <property type="protein sequence ID" value="GES91834.1"/>
    <property type="molecule type" value="Genomic_DNA"/>
</dbReference>
<dbReference type="AlphaFoldDB" id="A0A8H3QWH1"/>
<dbReference type="Gene3D" id="3.90.70.10">
    <property type="entry name" value="Cysteine proteinases"/>
    <property type="match status" value="2"/>
</dbReference>
<dbReference type="InterPro" id="IPR008974">
    <property type="entry name" value="TRAF-like"/>
</dbReference>
<dbReference type="PANTHER" id="PTHR46236:SF35">
    <property type="entry name" value="MATH DOMAIN-CONTAINING PROTEIN"/>
    <property type="match status" value="1"/>
</dbReference>